<reference evidence="2" key="1">
    <citation type="journal article" date="2014" name="Int. J. Syst. Evol. Microbiol.">
        <title>Complete genome sequence of Corynebacterium casei LMG S-19264T (=DSM 44701T), isolated from a smear-ripened cheese.</title>
        <authorList>
            <consortium name="US DOE Joint Genome Institute (JGI-PGF)"/>
            <person name="Walter F."/>
            <person name="Albersmeier A."/>
            <person name="Kalinowski J."/>
            <person name="Ruckert C."/>
        </authorList>
    </citation>
    <scope>NUCLEOTIDE SEQUENCE</scope>
    <source>
        <strain evidence="2">KCTC 12988</strain>
    </source>
</reference>
<evidence type="ECO:0000313" key="3">
    <source>
        <dbReference type="Proteomes" id="UP000644507"/>
    </source>
</evidence>
<dbReference type="RefSeq" id="WP_189566267.1">
    <property type="nucleotide sequence ID" value="NZ_BMXI01000001.1"/>
</dbReference>
<protein>
    <submittedName>
        <fullName evidence="2">Uncharacterized protein</fullName>
    </submittedName>
</protein>
<name>A0A918WEV5_9BACT</name>
<feature type="transmembrane region" description="Helical" evidence="1">
    <location>
        <begin position="203"/>
        <end position="222"/>
    </location>
</feature>
<evidence type="ECO:0000313" key="2">
    <source>
        <dbReference type="EMBL" id="GHC40286.1"/>
    </source>
</evidence>
<keyword evidence="1" id="KW-1133">Transmembrane helix</keyword>
<dbReference type="EMBL" id="BMXI01000001">
    <property type="protein sequence ID" value="GHC40286.1"/>
    <property type="molecule type" value="Genomic_DNA"/>
</dbReference>
<proteinExistence type="predicted"/>
<comment type="caution">
    <text evidence="2">The sequence shown here is derived from an EMBL/GenBank/DDBJ whole genome shotgun (WGS) entry which is preliminary data.</text>
</comment>
<dbReference type="AlphaFoldDB" id="A0A918WEV5"/>
<accession>A0A918WEV5</accession>
<keyword evidence="1" id="KW-0812">Transmembrane</keyword>
<organism evidence="2 3">
    <name type="scientific">Roseibacillus persicicus</name>
    <dbReference type="NCBI Taxonomy" id="454148"/>
    <lineage>
        <taxon>Bacteria</taxon>
        <taxon>Pseudomonadati</taxon>
        <taxon>Verrucomicrobiota</taxon>
        <taxon>Verrucomicrobiia</taxon>
        <taxon>Verrucomicrobiales</taxon>
        <taxon>Verrucomicrobiaceae</taxon>
        <taxon>Roseibacillus</taxon>
    </lineage>
</organism>
<sequence length="233" mass="27003">MMSKPGYAHWVRSEIDRRIELVYAEREFKKENPGQFLKPDSPLYGAEYYYEIESGKFIESLGFLPGHETVEVLGELLEDERTGFQRPLPTEPQSSIDQYYSNALKAVMALKQLRVGPIDGAENLSTPSSASYQEVDLYRDWWEEVKAGERDYVFDWGGWEYYKGKYRIRPKEQWPKDPFSKKRIAEPSRKHLVREAAKKEREFSWPVFIAVVILVFAVGVFVRGKLGSATLSS</sequence>
<keyword evidence="1" id="KW-0472">Membrane</keyword>
<evidence type="ECO:0000256" key="1">
    <source>
        <dbReference type="SAM" id="Phobius"/>
    </source>
</evidence>
<dbReference type="Proteomes" id="UP000644507">
    <property type="component" value="Unassembled WGS sequence"/>
</dbReference>
<gene>
    <name evidence="2" type="ORF">GCM10007100_00870</name>
</gene>
<reference evidence="2" key="2">
    <citation type="submission" date="2020-09" db="EMBL/GenBank/DDBJ databases">
        <authorList>
            <person name="Sun Q."/>
            <person name="Kim S."/>
        </authorList>
    </citation>
    <scope>NUCLEOTIDE SEQUENCE</scope>
    <source>
        <strain evidence="2">KCTC 12988</strain>
    </source>
</reference>
<keyword evidence="3" id="KW-1185">Reference proteome</keyword>